<evidence type="ECO:0000313" key="1">
    <source>
        <dbReference type="EMBL" id="CAJ51035.1"/>
    </source>
</evidence>
<organism evidence="1 2">
    <name type="scientific">Bordetella avium (strain 197N)</name>
    <dbReference type="NCBI Taxonomy" id="360910"/>
    <lineage>
        <taxon>Bacteria</taxon>
        <taxon>Pseudomonadati</taxon>
        <taxon>Pseudomonadota</taxon>
        <taxon>Betaproteobacteria</taxon>
        <taxon>Burkholderiales</taxon>
        <taxon>Alcaligenaceae</taxon>
        <taxon>Bordetella</taxon>
    </lineage>
</organism>
<gene>
    <name evidence="1" type="ordered locus">BAV3425</name>
</gene>
<sequence>VFIGRIFLDVARGFPSEVPLDNFVDKNPAWSSGSVFSLVILAGACRVLHKIQRTISTLFYPGCLASSVKA</sequence>
<feature type="non-terminal residue" evidence="1">
    <location>
        <position position="1"/>
    </location>
</feature>
<reference evidence="1 2" key="1">
    <citation type="journal article" date="2006" name="J. Bacteriol.">
        <title>Comparison of the genome sequence of the poultry pathogen Bordetella avium with those of B. bronchiseptica, B. pertussis, and B. parapertussis reveals extensive diversity in surface structures associated with host interaction.</title>
        <authorList>
            <person name="Sebaihia M."/>
            <person name="Preston A."/>
            <person name="Maskell D.J."/>
            <person name="Kuzmiak H."/>
            <person name="Connell T.D."/>
            <person name="King N.D."/>
            <person name="Orndorff P.E."/>
            <person name="Miyamoto D.M."/>
            <person name="Thomson N.R."/>
            <person name="Harris D."/>
            <person name="Goble A."/>
            <person name="Lord A."/>
            <person name="Murphy L."/>
            <person name="Quail M.A."/>
            <person name="Rutter S."/>
            <person name="Squares R."/>
            <person name="Squares S."/>
            <person name="Woodward J."/>
            <person name="Parkhill J."/>
            <person name="Temple L.M."/>
        </authorList>
    </citation>
    <scope>NUCLEOTIDE SEQUENCE [LARGE SCALE GENOMIC DNA]</scope>
    <source>
        <strain evidence="1 2">197N</strain>
    </source>
</reference>
<keyword evidence="2" id="KW-1185">Reference proteome</keyword>
<dbReference type="KEGG" id="bav:BAV3425"/>
<evidence type="ECO:0000313" key="2">
    <source>
        <dbReference type="Proteomes" id="UP000001977"/>
    </source>
</evidence>
<proteinExistence type="predicted"/>
<protein>
    <submittedName>
        <fullName evidence="1">Uncharacterized protein</fullName>
    </submittedName>
</protein>
<name>Q2KTH6_BORA1</name>
<dbReference type="AlphaFoldDB" id="Q2KTH6"/>
<accession>Q2KTH6</accession>
<dbReference type="HOGENOM" id="CLU_2763603_0_0_4"/>
<dbReference type="EMBL" id="AM167904">
    <property type="protein sequence ID" value="CAJ51035.1"/>
    <property type="molecule type" value="Genomic_DNA"/>
</dbReference>
<dbReference type="Proteomes" id="UP000001977">
    <property type="component" value="Chromosome"/>
</dbReference>